<comment type="catalytic activity">
    <reaction evidence="1">
        <text>5-hydroxy-2-oxo-4-ureido-2,5-dihydro-1H-imidazole-5-carboxylate + H(+) = (S)-allantoin + CO2</text>
        <dbReference type="Rhea" id="RHEA:26301"/>
        <dbReference type="ChEBI" id="CHEBI:15378"/>
        <dbReference type="ChEBI" id="CHEBI:15678"/>
        <dbReference type="ChEBI" id="CHEBI:16526"/>
        <dbReference type="ChEBI" id="CHEBI:58639"/>
        <dbReference type="EC" id="4.1.1.97"/>
    </reaction>
</comment>
<proteinExistence type="predicted"/>
<gene>
    <name evidence="8" type="ORF">SAMN05444126_10914</name>
</gene>
<evidence type="ECO:0000256" key="1">
    <source>
        <dbReference type="ARBA" id="ARBA00001163"/>
    </source>
</evidence>
<organism evidence="8 9">
    <name type="scientific">Salisediminibacterium halotolerans</name>
    <dbReference type="NCBI Taxonomy" id="517425"/>
    <lineage>
        <taxon>Bacteria</taxon>
        <taxon>Bacillati</taxon>
        <taxon>Bacillota</taxon>
        <taxon>Bacilli</taxon>
        <taxon>Bacillales</taxon>
        <taxon>Bacillaceae</taxon>
        <taxon>Salisediminibacterium</taxon>
    </lineage>
</organism>
<dbReference type="SUPFAM" id="SSF158694">
    <property type="entry name" value="UraD-Like"/>
    <property type="match status" value="1"/>
</dbReference>
<reference evidence="9" key="1">
    <citation type="submission" date="2016-10" db="EMBL/GenBank/DDBJ databases">
        <authorList>
            <person name="de Groot N.N."/>
        </authorList>
    </citation>
    <scope>NUCLEOTIDE SEQUENCE [LARGE SCALE GENOMIC DNA]</scope>
    <source>
        <strain evidence="9">10nlg</strain>
    </source>
</reference>
<dbReference type="GO" id="GO:0019628">
    <property type="term" value="P:urate catabolic process"/>
    <property type="evidence" value="ECO:0007669"/>
    <property type="project" value="UniProtKB-UniPathway"/>
</dbReference>
<evidence type="ECO:0000256" key="5">
    <source>
        <dbReference type="ARBA" id="ARBA00022793"/>
    </source>
</evidence>
<dbReference type="RefSeq" id="WP_093072631.1">
    <property type="nucleotide sequence ID" value="NZ_FOGV01000009.1"/>
</dbReference>
<dbReference type="OrthoDB" id="9800909at2"/>
<dbReference type="InterPro" id="IPR036778">
    <property type="entry name" value="OHCU_decarboxylase_sf"/>
</dbReference>
<dbReference type="InterPro" id="IPR017580">
    <property type="entry name" value="OHCU_decarboxylase-1"/>
</dbReference>
<dbReference type="AlphaFoldDB" id="A0A1H9T702"/>
<dbReference type="GO" id="GO:0006144">
    <property type="term" value="P:purine nucleobase metabolic process"/>
    <property type="evidence" value="ECO:0007669"/>
    <property type="project" value="UniProtKB-KW"/>
</dbReference>
<accession>A0A1H9T702</accession>
<dbReference type="Pfam" id="PF09349">
    <property type="entry name" value="OHCU_decarbox"/>
    <property type="match status" value="1"/>
</dbReference>
<dbReference type="STRING" id="1464123.SAMN05444126_10914"/>
<keyword evidence="6" id="KW-0456">Lyase</keyword>
<keyword evidence="5" id="KW-0210">Decarboxylase</keyword>
<dbReference type="UniPathway" id="UPA00394">
    <property type="reaction ID" value="UER00652"/>
</dbReference>
<dbReference type="EC" id="4.1.1.97" evidence="3"/>
<name>A0A1H9T702_9BACI</name>
<evidence type="ECO:0000259" key="7">
    <source>
        <dbReference type="Pfam" id="PF09349"/>
    </source>
</evidence>
<feature type="domain" description="Oxo-4-hydroxy-4-carboxy-5-ureidoimidazoline decarboxylase" evidence="7">
    <location>
        <begin position="8"/>
        <end position="159"/>
    </location>
</feature>
<keyword evidence="9" id="KW-1185">Reference proteome</keyword>
<dbReference type="GO" id="GO:0051997">
    <property type="term" value="F:2-oxo-4-hydroxy-4-carboxy-5-ureidoimidazoline decarboxylase activity"/>
    <property type="evidence" value="ECO:0007669"/>
    <property type="project" value="UniProtKB-EC"/>
</dbReference>
<protein>
    <recommendedName>
        <fullName evidence="3">2-oxo-4-hydroxy-4-carboxy-5-ureidoimidazoline decarboxylase</fullName>
        <ecNumber evidence="3">4.1.1.97</ecNumber>
    </recommendedName>
</protein>
<evidence type="ECO:0000313" key="8">
    <source>
        <dbReference type="EMBL" id="SER92867.1"/>
    </source>
</evidence>
<dbReference type="EMBL" id="FOGV01000009">
    <property type="protein sequence ID" value="SER92867.1"/>
    <property type="molecule type" value="Genomic_DNA"/>
</dbReference>
<evidence type="ECO:0000256" key="6">
    <source>
        <dbReference type="ARBA" id="ARBA00023239"/>
    </source>
</evidence>
<dbReference type="InterPro" id="IPR018020">
    <property type="entry name" value="OHCU_decarboxylase"/>
</dbReference>
<evidence type="ECO:0000313" key="9">
    <source>
        <dbReference type="Proteomes" id="UP000199318"/>
    </source>
</evidence>
<evidence type="ECO:0000256" key="4">
    <source>
        <dbReference type="ARBA" id="ARBA00022631"/>
    </source>
</evidence>
<evidence type="ECO:0000256" key="3">
    <source>
        <dbReference type="ARBA" id="ARBA00012257"/>
    </source>
</evidence>
<dbReference type="Gene3D" id="1.10.3330.10">
    <property type="entry name" value="Oxo-4-hydroxy-4-carboxy-5-ureidoimidazoline decarboxylase"/>
    <property type="match status" value="1"/>
</dbReference>
<dbReference type="GO" id="GO:0000255">
    <property type="term" value="P:allantoin metabolic process"/>
    <property type="evidence" value="ECO:0007669"/>
    <property type="project" value="InterPro"/>
</dbReference>
<comment type="pathway">
    <text evidence="2">Purine metabolism; urate degradation; (S)-allantoin from urate: step 3/3.</text>
</comment>
<sequence length="172" mass="19356">MYTVEEINQMTRTAFVEALGPAFEESPWVAERAYESSPFADRDQLVTEMIAVMHKASQEEKLALLNAHPDLGGKLAMTRASQSEQRGAGLDHLSENEYEVFSGLNRQYVASFGFPFIMAVKGRTKEEILTAMQERVNHGHEEEFQQALAEVGAIASFRLSEWVENNREGVSR</sequence>
<dbReference type="PANTHER" id="PTHR43466:SF1">
    <property type="entry name" value="2-OXO-4-HYDROXY-4-CARBOXY-5-UREIDOIMIDAZOLINE DECARBOXYLASE-RELATED"/>
    <property type="match status" value="1"/>
</dbReference>
<dbReference type="PANTHER" id="PTHR43466">
    <property type="entry name" value="2-OXO-4-HYDROXY-4-CARBOXY-5-UREIDOIMIDAZOLINE DECARBOXYLASE-RELATED"/>
    <property type="match status" value="1"/>
</dbReference>
<dbReference type="Proteomes" id="UP000199318">
    <property type="component" value="Unassembled WGS sequence"/>
</dbReference>
<keyword evidence="4" id="KW-0659">Purine metabolism</keyword>
<evidence type="ECO:0000256" key="2">
    <source>
        <dbReference type="ARBA" id="ARBA00004754"/>
    </source>
</evidence>
<dbReference type="NCBIfam" id="TIGR03164">
    <property type="entry name" value="UHCUDC"/>
    <property type="match status" value="1"/>
</dbReference>
<comment type="caution">
    <text evidence="8">The sequence shown here is derived from an EMBL/GenBank/DDBJ whole genome shotgun (WGS) entry which is preliminary data.</text>
</comment>